<dbReference type="GeneID" id="9615035"/>
<dbReference type="InParanoid" id="D8UBA3"/>
<gene>
    <name evidence="2" type="ORF">VOLCADRAFT_96904</name>
</gene>
<sequence>MTSSAAAGAMLLFLCLWHCLCFGRCKCDSRLAAKARAAWCTVLPGLAAVVVESPHMPALPAGHRSRFGDGHANATRFWVGAAGAAGSSLVLGLKCLLSMTAPRGAWTYIRCCLIGQRSWDLIH</sequence>
<dbReference type="KEGG" id="vcn:VOLCADRAFT_96904"/>
<feature type="chain" id="PRO_5003124345" description="Secreted protein" evidence="1">
    <location>
        <begin position="28"/>
        <end position="123"/>
    </location>
</feature>
<evidence type="ECO:0008006" key="4">
    <source>
        <dbReference type="Google" id="ProtNLM"/>
    </source>
</evidence>
<dbReference type="Proteomes" id="UP000001058">
    <property type="component" value="Unassembled WGS sequence"/>
</dbReference>
<evidence type="ECO:0000313" key="3">
    <source>
        <dbReference type="Proteomes" id="UP000001058"/>
    </source>
</evidence>
<keyword evidence="1" id="KW-0732">Signal</keyword>
<organism evidence="3">
    <name type="scientific">Volvox carteri f. nagariensis</name>
    <dbReference type="NCBI Taxonomy" id="3068"/>
    <lineage>
        <taxon>Eukaryota</taxon>
        <taxon>Viridiplantae</taxon>
        <taxon>Chlorophyta</taxon>
        <taxon>core chlorophytes</taxon>
        <taxon>Chlorophyceae</taxon>
        <taxon>CS clade</taxon>
        <taxon>Chlamydomonadales</taxon>
        <taxon>Volvocaceae</taxon>
        <taxon>Volvox</taxon>
    </lineage>
</organism>
<reference evidence="2 3" key="1">
    <citation type="journal article" date="2010" name="Science">
        <title>Genomic analysis of organismal complexity in the multicellular green alga Volvox carteri.</title>
        <authorList>
            <person name="Prochnik S.E."/>
            <person name="Umen J."/>
            <person name="Nedelcu A.M."/>
            <person name="Hallmann A."/>
            <person name="Miller S.M."/>
            <person name="Nishii I."/>
            <person name="Ferris P."/>
            <person name="Kuo A."/>
            <person name="Mitros T."/>
            <person name="Fritz-Laylin L.K."/>
            <person name="Hellsten U."/>
            <person name="Chapman J."/>
            <person name="Simakov O."/>
            <person name="Rensing S.A."/>
            <person name="Terry A."/>
            <person name="Pangilinan J."/>
            <person name="Kapitonov V."/>
            <person name="Jurka J."/>
            <person name="Salamov A."/>
            <person name="Shapiro H."/>
            <person name="Schmutz J."/>
            <person name="Grimwood J."/>
            <person name="Lindquist E."/>
            <person name="Lucas S."/>
            <person name="Grigoriev I.V."/>
            <person name="Schmitt R."/>
            <person name="Kirk D."/>
            <person name="Rokhsar D.S."/>
        </authorList>
    </citation>
    <scope>NUCLEOTIDE SEQUENCE [LARGE SCALE GENOMIC DNA]</scope>
    <source>
        <strain evidence="3">f. Nagariensis / Eve</strain>
    </source>
</reference>
<dbReference type="AlphaFoldDB" id="D8UBA3"/>
<accession>D8UBA3</accession>
<dbReference type="RefSeq" id="XP_002956008.1">
    <property type="nucleotide sequence ID" value="XM_002955962.1"/>
</dbReference>
<name>D8UBA3_VOLCA</name>
<keyword evidence="3" id="KW-1185">Reference proteome</keyword>
<feature type="signal peptide" evidence="1">
    <location>
        <begin position="1"/>
        <end position="27"/>
    </location>
</feature>
<evidence type="ECO:0000313" key="2">
    <source>
        <dbReference type="EMBL" id="EFJ42968.1"/>
    </source>
</evidence>
<evidence type="ECO:0000256" key="1">
    <source>
        <dbReference type="SAM" id="SignalP"/>
    </source>
</evidence>
<protein>
    <recommendedName>
        <fullName evidence="4">Secreted protein</fullName>
    </recommendedName>
</protein>
<proteinExistence type="predicted"/>
<dbReference type="EMBL" id="GL378377">
    <property type="protein sequence ID" value="EFJ42968.1"/>
    <property type="molecule type" value="Genomic_DNA"/>
</dbReference>